<keyword evidence="2" id="KW-1133">Transmembrane helix</keyword>
<feature type="compositionally biased region" description="Polar residues" evidence="1">
    <location>
        <begin position="54"/>
        <end position="69"/>
    </location>
</feature>
<protein>
    <recommendedName>
        <fullName evidence="5">TRP C-terminal domain-containing protein</fullName>
    </recommendedName>
</protein>
<feature type="transmembrane region" description="Helical" evidence="2">
    <location>
        <begin position="460"/>
        <end position="477"/>
    </location>
</feature>
<feature type="region of interest" description="Disordered" evidence="1">
    <location>
        <begin position="40"/>
        <end position="92"/>
    </location>
</feature>
<reference evidence="3 4" key="1">
    <citation type="submission" date="2016-08" db="EMBL/GenBank/DDBJ databases">
        <title>A Parts List for Fungal Cellulosomes Revealed by Comparative Genomics.</title>
        <authorList>
            <consortium name="DOE Joint Genome Institute"/>
            <person name="Haitjema C.H."/>
            <person name="Gilmore S.P."/>
            <person name="Henske J.K."/>
            <person name="Solomon K.V."/>
            <person name="De Groot R."/>
            <person name="Kuo A."/>
            <person name="Mondo S.J."/>
            <person name="Salamov A.A."/>
            <person name="Labutti K."/>
            <person name="Zhao Z."/>
            <person name="Chiniquy J."/>
            <person name="Barry K."/>
            <person name="Brewer H.M."/>
            <person name="Purvine S.O."/>
            <person name="Wright A.T."/>
            <person name="Boxma B."/>
            <person name="Van Alen T."/>
            <person name="Hackstein J.H."/>
            <person name="Baker S.E."/>
            <person name="Grigoriev I.V."/>
            <person name="O'Malley M.A."/>
        </authorList>
    </citation>
    <scope>NUCLEOTIDE SEQUENCE [LARGE SCALE GENOMIC DNA]</scope>
    <source>
        <strain evidence="3 4">G1</strain>
    </source>
</reference>
<dbReference type="PANTHER" id="PTHR34391">
    <property type="entry name" value="UPF0658 GOLGI APPARATUS MEMBRANE PROTEIN C1952.10C-RELATED"/>
    <property type="match status" value="1"/>
</dbReference>
<comment type="caution">
    <text evidence="3">The sequence shown here is derived from an EMBL/GenBank/DDBJ whole genome shotgun (WGS) entry which is preliminary data.</text>
</comment>
<feature type="compositionally biased region" description="Low complexity" evidence="1">
    <location>
        <begin position="41"/>
        <end position="52"/>
    </location>
</feature>
<feature type="transmembrane region" description="Helical" evidence="2">
    <location>
        <begin position="301"/>
        <end position="327"/>
    </location>
</feature>
<keyword evidence="2" id="KW-0472">Membrane</keyword>
<feature type="transmembrane region" description="Helical" evidence="2">
    <location>
        <begin position="398"/>
        <end position="418"/>
    </location>
</feature>
<feature type="transmembrane region" description="Helical" evidence="2">
    <location>
        <begin position="358"/>
        <end position="378"/>
    </location>
</feature>
<name>A0A1Y1ZZ89_9FUNG</name>
<evidence type="ECO:0000313" key="3">
    <source>
        <dbReference type="EMBL" id="ORY15367.1"/>
    </source>
</evidence>
<feature type="transmembrane region" description="Helical" evidence="2">
    <location>
        <begin position="159"/>
        <end position="180"/>
    </location>
</feature>
<keyword evidence="4" id="KW-1185">Reference proteome</keyword>
<evidence type="ECO:0000256" key="2">
    <source>
        <dbReference type="SAM" id="Phobius"/>
    </source>
</evidence>
<accession>A0A1Y1ZZ89</accession>
<dbReference type="PANTHER" id="PTHR34391:SF1">
    <property type="entry name" value="UPF0658 GOLGI APPARATUS MEMBRANE PROTEIN C1952.10C-RELATED"/>
    <property type="match status" value="1"/>
</dbReference>
<feature type="transmembrane region" description="Helical" evidence="2">
    <location>
        <begin position="247"/>
        <end position="266"/>
    </location>
</feature>
<dbReference type="EMBL" id="MCOG01000341">
    <property type="protein sequence ID" value="ORY15367.1"/>
    <property type="molecule type" value="Genomic_DNA"/>
</dbReference>
<dbReference type="GO" id="GO:0005794">
    <property type="term" value="C:Golgi apparatus"/>
    <property type="evidence" value="ECO:0007669"/>
    <property type="project" value="TreeGrafter"/>
</dbReference>
<feature type="compositionally biased region" description="Polar residues" evidence="1">
    <location>
        <begin position="82"/>
        <end position="92"/>
    </location>
</feature>
<organism evidence="3 4">
    <name type="scientific">Neocallimastix californiae</name>
    <dbReference type="NCBI Taxonomy" id="1754190"/>
    <lineage>
        <taxon>Eukaryota</taxon>
        <taxon>Fungi</taxon>
        <taxon>Fungi incertae sedis</taxon>
        <taxon>Chytridiomycota</taxon>
        <taxon>Chytridiomycota incertae sedis</taxon>
        <taxon>Neocallimastigomycetes</taxon>
        <taxon>Neocallimastigales</taxon>
        <taxon>Neocallimastigaceae</taxon>
        <taxon>Neocallimastix</taxon>
    </lineage>
</organism>
<evidence type="ECO:0008006" key="5">
    <source>
        <dbReference type="Google" id="ProtNLM"/>
    </source>
</evidence>
<feature type="transmembrane region" description="Helical" evidence="2">
    <location>
        <begin position="425"/>
        <end position="448"/>
    </location>
</feature>
<dbReference type="Proteomes" id="UP000193920">
    <property type="component" value="Unassembled WGS sequence"/>
</dbReference>
<keyword evidence="2" id="KW-0812">Transmembrane</keyword>
<evidence type="ECO:0000313" key="4">
    <source>
        <dbReference type="Proteomes" id="UP000193920"/>
    </source>
</evidence>
<evidence type="ECO:0000256" key="1">
    <source>
        <dbReference type="SAM" id="MobiDB-lite"/>
    </source>
</evidence>
<proteinExistence type="predicted"/>
<dbReference type="AlphaFoldDB" id="A0A1Y1ZZ89"/>
<feature type="transmembrane region" description="Helical" evidence="2">
    <location>
        <begin position="217"/>
        <end position="235"/>
    </location>
</feature>
<dbReference type="InterPro" id="IPR040410">
    <property type="entry name" value="UPF0658_Golgi"/>
</dbReference>
<sequence>MDKNNQPGCPPRLASFDVALDHKITNQYTNSSQIRSSIYTPNVPVPVQNGNPYGSVSQPQNNYYSSMSRPNPVPSYPRVPQQRMNSSNTGDLSMQPINNYAQSLPSSHNINMINPIPNNSNYSDFNNNFYQNKQSSKYGFLDVVPNLKSMFKQNKLSKWTLIFIIVQVIVIVILETLLFINYKYFYFKFHDIKVIYESDKFNTTNEFDKNYNQSKCLIIYQLIFIVAQIFVLIIYYDSFRISSSIQLITISIFNFIISGYSCIQIFQTKNLFDKISITDEIKSSNDNELINYWETDKYKQIFGFVIAIASVLSFSALALLIMSFFLFKKFGWNIYRNVGADIKKTAILKRRYKFGIVLKFKIFFIFGIIAQCVLFINNNAIIEWNDILQSISTIIRSYATYALSIILIINIICGYFTIRKQSKFLMVIYILTDMIFIIFSTYMIYFIFSENEFKAVRISLTGFATIEIVILLISLYFSTSVMMDIDENFEIIKENESKIGRRLSL</sequence>
<gene>
    <name evidence="3" type="ORF">LY90DRAFT_177447</name>
</gene>
<dbReference type="OrthoDB" id="2151851at2759"/>